<evidence type="ECO:0000313" key="1">
    <source>
        <dbReference type="EMBL" id="SMQ69632.1"/>
    </source>
</evidence>
<dbReference type="InterPro" id="IPR021880">
    <property type="entry name" value="DUF3489"/>
</dbReference>
<name>A0A1Y6FA38_9SPHN</name>
<dbReference type="EMBL" id="FXWG01000002">
    <property type="protein sequence ID" value="SMQ69632.1"/>
    <property type="molecule type" value="Genomic_DNA"/>
</dbReference>
<reference evidence="2" key="1">
    <citation type="submission" date="2017-04" db="EMBL/GenBank/DDBJ databases">
        <authorList>
            <person name="Varghese N."/>
            <person name="Submissions S."/>
        </authorList>
    </citation>
    <scope>NUCLEOTIDE SEQUENCE [LARGE SCALE GENOMIC DNA]</scope>
</reference>
<evidence type="ECO:0000313" key="2">
    <source>
        <dbReference type="Proteomes" id="UP000194420"/>
    </source>
</evidence>
<dbReference type="Pfam" id="PF11994">
    <property type="entry name" value="DUF3489"/>
    <property type="match status" value="1"/>
</dbReference>
<sequence>MTKQKTTARKTKSANVNRLLRRSKGATLAEIENATSWKPHSCRAFLSGVRKQGIALAKEERANGETAYKVSGEAESCRA</sequence>
<protein>
    <recommendedName>
        <fullName evidence="3">DUF3489 domain-containing protein</fullName>
    </recommendedName>
</protein>
<dbReference type="OrthoDB" id="7206991at2"/>
<keyword evidence="2" id="KW-1185">Reference proteome</keyword>
<dbReference type="AlphaFoldDB" id="A0A1Y6FA38"/>
<gene>
    <name evidence="1" type="ORF">SAMN06297468_1819</name>
</gene>
<accession>A0A1Y6FA38</accession>
<organism evidence="1 2">
    <name type="scientific">Altererythrobacter xiamenensis</name>
    <dbReference type="NCBI Taxonomy" id="1316679"/>
    <lineage>
        <taxon>Bacteria</taxon>
        <taxon>Pseudomonadati</taxon>
        <taxon>Pseudomonadota</taxon>
        <taxon>Alphaproteobacteria</taxon>
        <taxon>Sphingomonadales</taxon>
        <taxon>Erythrobacteraceae</taxon>
        <taxon>Altererythrobacter</taxon>
    </lineage>
</organism>
<evidence type="ECO:0008006" key="3">
    <source>
        <dbReference type="Google" id="ProtNLM"/>
    </source>
</evidence>
<dbReference type="Proteomes" id="UP000194420">
    <property type="component" value="Unassembled WGS sequence"/>
</dbReference>
<proteinExistence type="predicted"/>
<dbReference type="RefSeq" id="WP_159456628.1">
    <property type="nucleotide sequence ID" value="NZ_FXWG01000002.1"/>
</dbReference>